<dbReference type="STRING" id="211114.SAMN04489726_6969"/>
<organism evidence="2 3">
    <name type="scientific">Allokutzneria albata</name>
    <name type="common">Kibdelosporangium albatum</name>
    <dbReference type="NCBI Taxonomy" id="211114"/>
    <lineage>
        <taxon>Bacteria</taxon>
        <taxon>Bacillati</taxon>
        <taxon>Actinomycetota</taxon>
        <taxon>Actinomycetes</taxon>
        <taxon>Pseudonocardiales</taxon>
        <taxon>Pseudonocardiaceae</taxon>
        <taxon>Allokutzneria</taxon>
    </lineage>
</organism>
<reference evidence="2 3" key="1">
    <citation type="submission" date="2016-10" db="EMBL/GenBank/DDBJ databases">
        <authorList>
            <person name="de Groot N.N."/>
        </authorList>
    </citation>
    <scope>NUCLEOTIDE SEQUENCE [LARGE SCALE GENOMIC DNA]</scope>
    <source>
        <strain evidence="2 3">DSM 44149</strain>
    </source>
</reference>
<feature type="transmembrane region" description="Helical" evidence="1">
    <location>
        <begin position="60"/>
        <end position="84"/>
    </location>
</feature>
<evidence type="ECO:0000256" key="1">
    <source>
        <dbReference type="SAM" id="Phobius"/>
    </source>
</evidence>
<feature type="transmembrane region" description="Helical" evidence="1">
    <location>
        <begin position="20"/>
        <end position="40"/>
    </location>
</feature>
<dbReference type="AlphaFoldDB" id="A0A1H0C1I6"/>
<protein>
    <submittedName>
        <fullName evidence="2">Uncharacterized protein</fullName>
    </submittedName>
</protein>
<accession>A0A1H0C1I6</accession>
<keyword evidence="1" id="KW-0812">Transmembrane</keyword>
<keyword evidence="1" id="KW-1133">Transmembrane helix</keyword>
<sequence length="128" mass="13539">MGTRERMVRVREFGTTTWVVSAAVAFGVTVVGVLAMYFAQSTIIINSFDGQPPCGPPDCGLGIGVWLIVSAFVVPVVALVAGVVHARRRRAQLVVGSAVRSGLLIAAWCLLGYVGLSVIAWGPAWWPS</sequence>
<dbReference type="EMBL" id="LT629701">
    <property type="protein sequence ID" value="SDN51763.1"/>
    <property type="molecule type" value="Genomic_DNA"/>
</dbReference>
<dbReference type="Proteomes" id="UP000183376">
    <property type="component" value="Chromosome I"/>
</dbReference>
<keyword evidence="1" id="KW-0472">Membrane</keyword>
<gene>
    <name evidence="2" type="ORF">SAMN04489726_6969</name>
</gene>
<name>A0A1H0C1I6_ALLAB</name>
<keyword evidence="3" id="KW-1185">Reference proteome</keyword>
<proteinExistence type="predicted"/>
<evidence type="ECO:0000313" key="3">
    <source>
        <dbReference type="Proteomes" id="UP000183376"/>
    </source>
</evidence>
<feature type="transmembrane region" description="Helical" evidence="1">
    <location>
        <begin position="105"/>
        <end position="126"/>
    </location>
</feature>
<evidence type="ECO:0000313" key="2">
    <source>
        <dbReference type="EMBL" id="SDN51763.1"/>
    </source>
</evidence>